<feature type="region of interest" description="Disordered" evidence="1">
    <location>
        <begin position="640"/>
        <end position="772"/>
    </location>
</feature>
<feature type="compositionally biased region" description="Low complexity" evidence="1">
    <location>
        <begin position="506"/>
        <end position="518"/>
    </location>
</feature>
<gene>
    <name evidence="2" type="ORF">B0T20DRAFT_463963</name>
</gene>
<comment type="caution">
    <text evidence="2">The sequence shown here is derived from an EMBL/GenBank/DDBJ whole genome shotgun (WGS) entry which is preliminary data.</text>
</comment>
<accession>A0AAE0U5I6</accession>
<dbReference type="AlphaFoldDB" id="A0AAE0U5I6"/>
<feature type="region of interest" description="Disordered" evidence="1">
    <location>
        <begin position="445"/>
        <end position="471"/>
    </location>
</feature>
<keyword evidence="3" id="KW-1185">Reference proteome</keyword>
<feature type="compositionally biased region" description="Basic and acidic residues" evidence="1">
    <location>
        <begin position="759"/>
        <end position="772"/>
    </location>
</feature>
<proteinExistence type="predicted"/>
<feature type="compositionally biased region" description="Basic and acidic residues" evidence="1">
    <location>
        <begin position="640"/>
        <end position="672"/>
    </location>
</feature>
<feature type="compositionally biased region" description="Low complexity" evidence="1">
    <location>
        <begin position="566"/>
        <end position="577"/>
    </location>
</feature>
<dbReference type="Proteomes" id="UP001281003">
    <property type="component" value="Unassembled WGS sequence"/>
</dbReference>
<evidence type="ECO:0000313" key="3">
    <source>
        <dbReference type="Proteomes" id="UP001281003"/>
    </source>
</evidence>
<protein>
    <submittedName>
        <fullName evidence="2">Uncharacterized protein</fullName>
    </submittedName>
</protein>
<feature type="compositionally biased region" description="Basic and acidic residues" evidence="1">
    <location>
        <begin position="738"/>
        <end position="748"/>
    </location>
</feature>
<feature type="compositionally biased region" description="Basic and acidic residues" evidence="1">
    <location>
        <begin position="445"/>
        <end position="458"/>
    </location>
</feature>
<name>A0AAE0U5I6_SORBR</name>
<feature type="compositionally biased region" description="Basic and acidic residues" evidence="1">
    <location>
        <begin position="699"/>
        <end position="713"/>
    </location>
</feature>
<feature type="region of interest" description="Disordered" evidence="1">
    <location>
        <begin position="487"/>
        <end position="551"/>
    </location>
</feature>
<dbReference type="EMBL" id="JAUTDP010000012">
    <property type="protein sequence ID" value="KAK3391808.1"/>
    <property type="molecule type" value="Genomic_DNA"/>
</dbReference>
<feature type="compositionally biased region" description="Polar residues" evidence="1">
    <location>
        <begin position="582"/>
        <end position="594"/>
    </location>
</feature>
<sequence length="772" mass="88968">MSKGVKDRPAHRTVRLVYGQLEFDKHDNPIPNPLYEKNFFDKNGQRLVLSHNQSLFHFFDYHDLLTYDPNRPMPNFLYDFDGTHALRALVDLLQYPSPARFVERFGCKRSDWLFLQYWMLENPTGASNIHPVFKHQFLTMESLERVPESFLVMCARDIPPWIMRKMDNWRPYCESGCHNLLNHYLLGWCWFWLQMEVTQRMDRIRAFIVQDEYERIRGKEDKGYERDRVRREMSEEEDPENPFNKYGIKKRDALRDAREVVERLTGIGALWFFDYKGKENFEKHFGDAIPPKRKLSGEGNTKEYCIACNLSVVGGSGEEVFVALAANMFGRAPCAPQDGTEGIPSGWPRLWPLVRMWIHTLGREKWYAAQPKIKKLAQTLFVIRKYLRWRQTPLGKESWLYSDPGSDEYHPRDMKLTPTPTLRMWRDERAVKREWECYVLHKDPHAEEDKEKERERRALPPPARNATIRESFSTKHAVPLSFYNLTNSQVSPAPAPSEVGRDDSTSRNSTSRTSSTPSAVPGTSTSTALVRTRDYPSENFSAEPESDNETLEIDLFDDASTITCNSFTSRTSTRPSTGARPGTSTRTDTNTSSMGRRRTNLSSIDEADDEIENRSSATWSHLSAVPEALNLIRAENARREAALAEKEKEKKKDEGRTKEAALADREQYRHEGSSQVGRSGDSRSDTHRGGSSSSSSSQRHREDKGKEVDRGTELTRQALEMLSVERMKSERSGSSSRRTAEREDERRGGGSYVSSSSYSRKDKGGEDERRRR</sequence>
<reference evidence="2" key="2">
    <citation type="submission" date="2023-07" db="EMBL/GenBank/DDBJ databases">
        <authorList>
            <consortium name="Lawrence Berkeley National Laboratory"/>
            <person name="Haridas S."/>
            <person name="Hensen N."/>
            <person name="Bonometti L."/>
            <person name="Westerberg I."/>
            <person name="Brannstrom I.O."/>
            <person name="Guillou S."/>
            <person name="Cros-Aarteil S."/>
            <person name="Calhoun S."/>
            <person name="Kuo A."/>
            <person name="Mondo S."/>
            <person name="Pangilinan J."/>
            <person name="Riley R."/>
            <person name="LaButti K."/>
            <person name="Andreopoulos B."/>
            <person name="Lipzen A."/>
            <person name="Chen C."/>
            <person name="Yanf M."/>
            <person name="Daum C."/>
            <person name="Ng V."/>
            <person name="Clum A."/>
            <person name="Steindorff A."/>
            <person name="Ohm R."/>
            <person name="Martin F."/>
            <person name="Silar P."/>
            <person name="Natvig D."/>
            <person name="Lalanne C."/>
            <person name="Gautier V."/>
            <person name="Ament-velasquez S.L."/>
            <person name="Kruys A."/>
            <person name="Hutchinson M.I."/>
            <person name="Powell A.J."/>
            <person name="Barry K."/>
            <person name="Miller A.N."/>
            <person name="Grigoriev I.V."/>
            <person name="Debuchy R."/>
            <person name="Gladieux P."/>
            <person name="Thoren M.H."/>
            <person name="Johannesson H."/>
        </authorList>
    </citation>
    <scope>NUCLEOTIDE SEQUENCE</scope>
    <source>
        <strain evidence="2">FGSC 1904</strain>
    </source>
</reference>
<evidence type="ECO:0000256" key="1">
    <source>
        <dbReference type="SAM" id="MobiDB-lite"/>
    </source>
</evidence>
<reference evidence="2" key="1">
    <citation type="journal article" date="2023" name="Mol. Phylogenet. Evol.">
        <title>Genome-scale phylogeny and comparative genomics of the fungal order Sordariales.</title>
        <authorList>
            <person name="Hensen N."/>
            <person name="Bonometti L."/>
            <person name="Westerberg I."/>
            <person name="Brannstrom I.O."/>
            <person name="Guillou S."/>
            <person name="Cros-Aarteil S."/>
            <person name="Calhoun S."/>
            <person name="Haridas S."/>
            <person name="Kuo A."/>
            <person name="Mondo S."/>
            <person name="Pangilinan J."/>
            <person name="Riley R."/>
            <person name="LaButti K."/>
            <person name="Andreopoulos B."/>
            <person name="Lipzen A."/>
            <person name="Chen C."/>
            <person name="Yan M."/>
            <person name="Daum C."/>
            <person name="Ng V."/>
            <person name="Clum A."/>
            <person name="Steindorff A."/>
            <person name="Ohm R.A."/>
            <person name="Martin F."/>
            <person name="Silar P."/>
            <person name="Natvig D.O."/>
            <person name="Lalanne C."/>
            <person name="Gautier V."/>
            <person name="Ament-Velasquez S.L."/>
            <person name="Kruys A."/>
            <person name="Hutchinson M.I."/>
            <person name="Powell A.J."/>
            <person name="Barry K."/>
            <person name="Miller A.N."/>
            <person name="Grigoriev I.V."/>
            <person name="Debuchy R."/>
            <person name="Gladieux P."/>
            <person name="Hiltunen Thoren M."/>
            <person name="Johannesson H."/>
        </authorList>
    </citation>
    <scope>NUCLEOTIDE SEQUENCE</scope>
    <source>
        <strain evidence="2">FGSC 1904</strain>
    </source>
</reference>
<organism evidence="2 3">
    <name type="scientific">Sordaria brevicollis</name>
    <dbReference type="NCBI Taxonomy" id="83679"/>
    <lineage>
        <taxon>Eukaryota</taxon>
        <taxon>Fungi</taxon>
        <taxon>Dikarya</taxon>
        <taxon>Ascomycota</taxon>
        <taxon>Pezizomycotina</taxon>
        <taxon>Sordariomycetes</taxon>
        <taxon>Sordariomycetidae</taxon>
        <taxon>Sordariales</taxon>
        <taxon>Sordariaceae</taxon>
        <taxon>Sordaria</taxon>
    </lineage>
</organism>
<evidence type="ECO:0000313" key="2">
    <source>
        <dbReference type="EMBL" id="KAK3391808.1"/>
    </source>
</evidence>
<feature type="region of interest" description="Disordered" evidence="1">
    <location>
        <begin position="566"/>
        <end position="609"/>
    </location>
</feature>